<evidence type="ECO:0000256" key="7">
    <source>
        <dbReference type="ARBA" id="ARBA00022927"/>
    </source>
</evidence>
<keyword evidence="10" id="KW-0143">Chaperone</keyword>
<evidence type="ECO:0000256" key="1">
    <source>
        <dbReference type="ARBA" id="ARBA00004651"/>
    </source>
</evidence>
<keyword evidence="4" id="KW-0813">Transport</keyword>
<comment type="caution">
    <text evidence="20">The sequence shown here is derived from an EMBL/GenBank/DDBJ whole genome shotgun (WGS) entry which is preliminary data.</text>
</comment>
<dbReference type="Pfam" id="PF02096">
    <property type="entry name" value="60KD_IMP"/>
    <property type="match status" value="1"/>
</dbReference>
<accession>J0WZD8</accession>
<keyword evidence="7" id="KW-0653">Protein transport</keyword>
<comment type="function">
    <text evidence="11">Required for the insertion and/or proper folding and/or complex formation of integral membrane proteins into the membrane. Involved in integration of membrane proteins that insert both dependently and independently of the Sec translocase complex, as well as at least some lipoproteins. Aids folding of multispanning membrane proteins.</text>
</comment>
<evidence type="ECO:0000256" key="13">
    <source>
        <dbReference type="ARBA" id="ARBA00031538"/>
    </source>
</evidence>
<dbReference type="OrthoDB" id="9780552at2"/>
<feature type="compositionally biased region" description="Basic residues" evidence="17">
    <location>
        <begin position="320"/>
        <end position="330"/>
    </location>
</feature>
<feature type="compositionally biased region" description="Basic and acidic residues" evidence="17">
    <location>
        <begin position="276"/>
        <end position="294"/>
    </location>
</feature>
<evidence type="ECO:0000259" key="19">
    <source>
        <dbReference type="Pfam" id="PF02096"/>
    </source>
</evidence>
<feature type="region of interest" description="Disordered" evidence="17">
    <location>
        <begin position="271"/>
        <end position="294"/>
    </location>
</feature>
<dbReference type="RefSeq" id="WP_007147868.1">
    <property type="nucleotide sequence ID" value="NZ_AKCI01000001.1"/>
</dbReference>
<comment type="similarity">
    <text evidence="2">Belongs to the OXA1/ALB3/YidC family. Type 1 subfamily.</text>
</comment>
<comment type="subunit">
    <text evidence="12">Interacts with the Sec translocase complex via SecD. Specifically interacts with transmembrane segments of nascent integral membrane proteins during membrane integration.</text>
</comment>
<evidence type="ECO:0000256" key="16">
    <source>
        <dbReference type="RuleBase" id="RU003945"/>
    </source>
</evidence>
<sequence>MLLDRGFFGWFYTILRPIEAAMAYVIKFFHDVLTAIGLSGAQGLAWSIAVMLLVVLVKLIILPLFVRQMLSMRKMQALQPQLQKIQKKYKGKTDRASREAMSRETMKVYQDNHANPMGSCVPSLIQGPIFMAMFYTLSAVIYIADGRRGPLGAFDKAAAQGFSNAQLFNIKLSSTFATADSGGKVTIGIFVALMCLTMFYSQWHNVRRNMPKASMQGTAYRTQMLMSFIFPVMYIFSGITFPFAVLVYWLTNNIWTLGQTLWQVYNMPTPGSPAAEAKEKRDYRKEQARRERAGEISLEEEELLKAKEAEERLSVEGHQRKQPSRKKKKK</sequence>
<dbReference type="STRING" id="857290.HMPREF9156_00804"/>
<reference evidence="20 21" key="1">
    <citation type="submission" date="2012-01" db="EMBL/GenBank/DDBJ databases">
        <title>The Genome Sequence of Scardovia wiggsiae F0424.</title>
        <authorList>
            <consortium name="The Broad Institute Genome Sequencing Platform"/>
            <person name="Earl A."/>
            <person name="Ward D."/>
            <person name="Feldgarden M."/>
            <person name="Gevers D."/>
            <person name="Izard J."/>
            <person name="Ganesan A."/>
            <person name="Baranova O.V."/>
            <person name="Blanton J.M."/>
            <person name="Tanner A.C."/>
            <person name="Mathney J."/>
            <person name="Dewhirst F.E."/>
            <person name="Young S.K."/>
            <person name="Zeng Q."/>
            <person name="Gargeya S."/>
            <person name="Fitzgerald M."/>
            <person name="Haas B."/>
            <person name="Abouelleil A."/>
            <person name="Alvarado L."/>
            <person name="Arachchi H.M."/>
            <person name="Berlin A."/>
            <person name="Chapman S.B."/>
            <person name="Gearin G."/>
            <person name="Goldberg J."/>
            <person name="Griggs A."/>
            <person name="Gujja S."/>
            <person name="Hansen M."/>
            <person name="Heiman D."/>
            <person name="Howarth C."/>
            <person name="Larimer J."/>
            <person name="Lui A."/>
            <person name="MacDonald P.J.P."/>
            <person name="McCowen C."/>
            <person name="Montmayeur A."/>
            <person name="Murphy C."/>
            <person name="Neiman D."/>
            <person name="Pearson M."/>
            <person name="Priest M."/>
            <person name="Roberts A."/>
            <person name="Saif S."/>
            <person name="Shea T."/>
            <person name="Sisk P."/>
            <person name="Stolte C."/>
            <person name="Sykes S."/>
            <person name="Wortman J."/>
            <person name="Nusbaum C."/>
            <person name="Birren B."/>
        </authorList>
    </citation>
    <scope>NUCLEOTIDE SEQUENCE [LARGE SCALE GENOMIC DNA]</scope>
    <source>
        <strain evidence="20 21">F0424</strain>
    </source>
</reference>
<evidence type="ECO:0000256" key="6">
    <source>
        <dbReference type="ARBA" id="ARBA00022692"/>
    </source>
</evidence>
<proteinExistence type="inferred from homology"/>
<feature type="transmembrane region" description="Helical" evidence="18">
    <location>
        <begin position="224"/>
        <end position="250"/>
    </location>
</feature>
<dbReference type="NCBIfam" id="TIGR03592">
    <property type="entry name" value="yidC_oxa1_cterm"/>
    <property type="match status" value="1"/>
</dbReference>
<dbReference type="EMBL" id="AGZS01000003">
    <property type="protein sequence ID" value="EJD64929.1"/>
    <property type="molecule type" value="Genomic_DNA"/>
</dbReference>
<dbReference type="GO" id="GO:0015031">
    <property type="term" value="P:protein transport"/>
    <property type="evidence" value="ECO:0007669"/>
    <property type="project" value="UniProtKB-KW"/>
</dbReference>
<evidence type="ECO:0000256" key="5">
    <source>
        <dbReference type="ARBA" id="ARBA00022475"/>
    </source>
</evidence>
<keyword evidence="9 18" id="KW-0472">Membrane</keyword>
<dbReference type="InterPro" id="IPR028055">
    <property type="entry name" value="YidC/Oxa/ALB_C"/>
</dbReference>
<feature type="domain" description="Membrane insertase YidC/Oxa/ALB C-terminal" evidence="19">
    <location>
        <begin position="46"/>
        <end position="262"/>
    </location>
</feature>
<evidence type="ECO:0000256" key="8">
    <source>
        <dbReference type="ARBA" id="ARBA00022989"/>
    </source>
</evidence>
<feature type="compositionally biased region" description="Basic and acidic residues" evidence="17">
    <location>
        <begin position="309"/>
        <end position="319"/>
    </location>
</feature>
<evidence type="ECO:0000313" key="20">
    <source>
        <dbReference type="EMBL" id="EJD64929.1"/>
    </source>
</evidence>
<evidence type="ECO:0000256" key="2">
    <source>
        <dbReference type="ARBA" id="ARBA00010527"/>
    </source>
</evidence>
<feature type="transmembrane region" description="Helical" evidence="18">
    <location>
        <begin position="124"/>
        <end position="144"/>
    </location>
</feature>
<evidence type="ECO:0000256" key="3">
    <source>
        <dbReference type="ARBA" id="ARBA00015325"/>
    </source>
</evidence>
<dbReference type="GO" id="GO:0005886">
    <property type="term" value="C:plasma membrane"/>
    <property type="evidence" value="ECO:0007669"/>
    <property type="project" value="UniProtKB-SubCell"/>
</dbReference>
<dbReference type="GO" id="GO:0051205">
    <property type="term" value="P:protein insertion into membrane"/>
    <property type="evidence" value="ECO:0007669"/>
    <property type="project" value="TreeGrafter"/>
</dbReference>
<keyword evidence="8 18" id="KW-1133">Transmembrane helix</keyword>
<feature type="region of interest" description="Disordered" evidence="17">
    <location>
        <begin position="309"/>
        <end position="330"/>
    </location>
</feature>
<dbReference type="NCBIfam" id="NF002350">
    <property type="entry name" value="PRK01315.1"/>
    <property type="match status" value="1"/>
</dbReference>
<keyword evidence="6 16" id="KW-0812">Transmembrane</keyword>
<evidence type="ECO:0000256" key="4">
    <source>
        <dbReference type="ARBA" id="ARBA00022448"/>
    </source>
</evidence>
<evidence type="ECO:0000256" key="18">
    <source>
        <dbReference type="SAM" id="Phobius"/>
    </source>
</evidence>
<gene>
    <name evidence="20" type="ORF">HMPREF9156_00804</name>
</gene>
<dbReference type="eggNOG" id="COG0706">
    <property type="taxonomic scope" value="Bacteria"/>
</dbReference>
<evidence type="ECO:0000256" key="15">
    <source>
        <dbReference type="ARBA" id="ARBA00033342"/>
    </source>
</evidence>
<dbReference type="GO" id="GO:0032977">
    <property type="term" value="F:membrane insertase activity"/>
    <property type="evidence" value="ECO:0007669"/>
    <property type="project" value="InterPro"/>
</dbReference>
<evidence type="ECO:0000256" key="9">
    <source>
        <dbReference type="ARBA" id="ARBA00023136"/>
    </source>
</evidence>
<organism evidence="20 21">
    <name type="scientific">Scardovia wiggsiae F0424</name>
    <dbReference type="NCBI Taxonomy" id="857290"/>
    <lineage>
        <taxon>Bacteria</taxon>
        <taxon>Bacillati</taxon>
        <taxon>Actinomycetota</taxon>
        <taxon>Actinomycetes</taxon>
        <taxon>Bifidobacteriales</taxon>
        <taxon>Bifidobacteriaceae</taxon>
        <taxon>Scardovia</taxon>
    </lineage>
</organism>
<dbReference type="InterPro" id="IPR047196">
    <property type="entry name" value="YidC_ALB_C"/>
</dbReference>
<dbReference type="PANTHER" id="PTHR12428">
    <property type="entry name" value="OXA1"/>
    <property type="match status" value="1"/>
</dbReference>
<feature type="transmembrane region" description="Helical" evidence="18">
    <location>
        <begin position="46"/>
        <end position="66"/>
    </location>
</feature>
<evidence type="ECO:0000256" key="12">
    <source>
        <dbReference type="ARBA" id="ARBA00026028"/>
    </source>
</evidence>
<evidence type="ECO:0000256" key="10">
    <source>
        <dbReference type="ARBA" id="ARBA00023186"/>
    </source>
</evidence>
<dbReference type="PANTHER" id="PTHR12428:SF65">
    <property type="entry name" value="CYTOCHROME C OXIDASE ASSEMBLY PROTEIN COX18, MITOCHONDRIAL"/>
    <property type="match status" value="1"/>
</dbReference>
<feature type="transmembrane region" description="Helical" evidence="18">
    <location>
        <begin position="7"/>
        <end position="26"/>
    </location>
</feature>
<evidence type="ECO:0000256" key="17">
    <source>
        <dbReference type="SAM" id="MobiDB-lite"/>
    </source>
</evidence>
<protein>
    <recommendedName>
        <fullName evidence="3">Membrane protein insertase YidC</fullName>
    </recommendedName>
    <alternativeName>
        <fullName evidence="15">Foldase YidC</fullName>
    </alternativeName>
    <alternativeName>
        <fullName evidence="14">Membrane integrase YidC</fullName>
    </alternativeName>
    <alternativeName>
        <fullName evidence="13">Membrane protein YidC</fullName>
    </alternativeName>
</protein>
<evidence type="ECO:0000256" key="11">
    <source>
        <dbReference type="ARBA" id="ARBA00025034"/>
    </source>
</evidence>
<feature type="transmembrane region" description="Helical" evidence="18">
    <location>
        <begin position="185"/>
        <end position="203"/>
    </location>
</feature>
<keyword evidence="5" id="KW-1003">Cell membrane</keyword>
<dbReference type="AlphaFoldDB" id="J0WZD8"/>
<dbReference type="Proteomes" id="UP000006415">
    <property type="component" value="Unassembled WGS sequence"/>
</dbReference>
<dbReference type="CDD" id="cd20070">
    <property type="entry name" value="5TM_YidC_Alb3"/>
    <property type="match status" value="1"/>
</dbReference>
<keyword evidence="21" id="KW-1185">Reference proteome</keyword>
<evidence type="ECO:0000256" key="14">
    <source>
        <dbReference type="ARBA" id="ARBA00033245"/>
    </source>
</evidence>
<evidence type="ECO:0000313" key="21">
    <source>
        <dbReference type="Proteomes" id="UP000006415"/>
    </source>
</evidence>
<dbReference type="HOGENOM" id="CLU_036138_3_1_11"/>
<name>J0WZD8_9BIFI</name>
<dbReference type="InterPro" id="IPR001708">
    <property type="entry name" value="YidC/ALB3/OXA1/COX18"/>
</dbReference>
<comment type="subcellular location">
    <subcellularLocation>
        <location evidence="1">Cell membrane</location>
        <topology evidence="1">Multi-pass membrane protein</topology>
    </subcellularLocation>
    <subcellularLocation>
        <location evidence="16">Membrane</location>
        <topology evidence="16">Multi-pass membrane protein</topology>
    </subcellularLocation>
</comment>